<keyword evidence="2" id="KW-1185">Reference proteome</keyword>
<evidence type="ECO:0008006" key="3">
    <source>
        <dbReference type="Google" id="ProtNLM"/>
    </source>
</evidence>
<gene>
    <name evidence="1" type="ORF">HB375_08150</name>
</gene>
<dbReference type="RefSeq" id="WP_167672453.1">
    <property type="nucleotide sequence ID" value="NZ_JAATJS010000002.1"/>
</dbReference>
<accession>A0ABX0VD44</accession>
<comment type="caution">
    <text evidence="1">The sequence shown here is derived from an EMBL/GenBank/DDBJ whole genome shotgun (WGS) entry which is preliminary data.</text>
</comment>
<evidence type="ECO:0000313" key="2">
    <source>
        <dbReference type="Proteomes" id="UP000707352"/>
    </source>
</evidence>
<organism evidence="1 2">
    <name type="scientific">Microvirga terricola</name>
    <dbReference type="NCBI Taxonomy" id="2719797"/>
    <lineage>
        <taxon>Bacteria</taxon>
        <taxon>Pseudomonadati</taxon>
        <taxon>Pseudomonadota</taxon>
        <taxon>Alphaproteobacteria</taxon>
        <taxon>Hyphomicrobiales</taxon>
        <taxon>Methylobacteriaceae</taxon>
        <taxon>Microvirga</taxon>
    </lineage>
</organism>
<reference evidence="1 2" key="1">
    <citation type="submission" date="2020-03" db="EMBL/GenBank/DDBJ databases">
        <title>The genome sequence of Microvirga sp. c23x22.</title>
        <authorList>
            <person name="Zhang X."/>
        </authorList>
    </citation>
    <scope>NUCLEOTIDE SEQUENCE [LARGE SCALE GENOMIC DNA]</scope>
    <source>
        <strain evidence="2">c23x22</strain>
    </source>
</reference>
<proteinExistence type="predicted"/>
<sequence length="91" mass="9703">MTGAFDRRGFVVIAPALFAGALGGCAASADFTYGEFQYGPGYQTERVYGRRVYGDTSQGLASEACRGAVRRHVNASGETVVTDNRACDRMP</sequence>
<dbReference type="PROSITE" id="PS51257">
    <property type="entry name" value="PROKAR_LIPOPROTEIN"/>
    <property type="match status" value="1"/>
</dbReference>
<dbReference type="EMBL" id="JAATJS010000002">
    <property type="protein sequence ID" value="NIX76590.1"/>
    <property type="molecule type" value="Genomic_DNA"/>
</dbReference>
<evidence type="ECO:0000313" key="1">
    <source>
        <dbReference type="EMBL" id="NIX76590.1"/>
    </source>
</evidence>
<dbReference type="Proteomes" id="UP000707352">
    <property type="component" value="Unassembled WGS sequence"/>
</dbReference>
<name>A0ABX0VD44_9HYPH</name>
<protein>
    <recommendedName>
        <fullName evidence="3">Lipoprotein</fullName>
    </recommendedName>
</protein>